<keyword evidence="2" id="KW-1185">Reference proteome</keyword>
<dbReference type="EMBL" id="CP040089">
    <property type="protein sequence ID" value="QGA81071.1"/>
    <property type="molecule type" value="Genomic_DNA"/>
</dbReference>
<name>A0A5Q0UIA6_9ARCH</name>
<organism evidence="1 2">
    <name type="scientific">Candidatus Nanohalobium constans</name>
    <dbReference type="NCBI Taxonomy" id="2565781"/>
    <lineage>
        <taxon>Archaea</taxon>
        <taxon>Candidatus Nanohalarchaeota</taxon>
        <taxon>Candidatus Nanohalobia</taxon>
        <taxon>Candidatus Nanohalobiales</taxon>
        <taxon>Candidatus Nanohalobiaceae</taxon>
        <taxon>Candidatus Nanohalobium</taxon>
    </lineage>
</organism>
<reference evidence="2" key="1">
    <citation type="submission" date="2019-05" db="EMBL/GenBank/DDBJ databases">
        <title>Candidatus Nanohalobium constans, a novel model system to study the DPANN nano-sized archaea: genomic and physiological characterization of a nanoarchaeon co-cultured with its chitinotrophic host.</title>
        <authorList>
            <person name="La Cono V."/>
            <person name="Arcadi E."/>
            <person name="Crisafi F."/>
            <person name="Denaro R."/>
            <person name="La Spada G."/>
            <person name="Messina E."/>
            <person name="Smedile F."/>
            <person name="Toshchakov S.V."/>
            <person name="Shevchenko M.A."/>
            <person name="Golyshin P.N."/>
            <person name="Golyshina O.V."/>
            <person name="Ferrer M."/>
            <person name="Rohde M."/>
            <person name="Mushegian A."/>
            <person name="Sorokin D.Y."/>
            <person name="Giuliano L."/>
            <person name="Yakimov M.M."/>
        </authorList>
    </citation>
    <scope>NUCLEOTIDE SEQUENCE [LARGE SCALE GENOMIC DNA]</scope>
    <source>
        <strain evidence="2">LC1Nh</strain>
    </source>
</reference>
<dbReference type="GeneID" id="42365603"/>
<dbReference type="Gene3D" id="3.40.1350.10">
    <property type="match status" value="1"/>
</dbReference>
<evidence type="ECO:0000313" key="2">
    <source>
        <dbReference type="Proteomes" id="UP000377803"/>
    </source>
</evidence>
<dbReference type="KEGG" id="ncon:LC1Nh_1205"/>
<dbReference type="Proteomes" id="UP000377803">
    <property type="component" value="Chromosome"/>
</dbReference>
<protein>
    <submittedName>
        <fullName evidence="1">Uncharacterized protein</fullName>
    </submittedName>
</protein>
<proteinExistence type="predicted"/>
<sequence>MIDASRGEIGYHELAKIMASKGYSTVKPDIDQGVDMLAVKDNEIALIQIKTVIYTDGNTKKNITASGSKNGRLDVRYEGLNLVVLCMDKKLQRLYSLVFSPENIPSVQCLWVPKDSEQLDKYSEYKSNFKDLKFSSFGGSNMALTDF</sequence>
<dbReference type="InterPro" id="IPR011856">
    <property type="entry name" value="tRNA_endonuc-like_dom_sf"/>
</dbReference>
<gene>
    <name evidence="1" type="ORF">LC1Nh_1205</name>
</gene>
<dbReference type="AlphaFoldDB" id="A0A5Q0UIA6"/>
<evidence type="ECO:0000313" key="1">
    <source>
        <dbReference type="EMBL" id="QGA81071.1"/>
    </source>
</evidence>
<accession>A0A5Q0UIA6</accession>
<dbReference type="GO" id="GO:0003676">
    <property type="term" value="F:nucleic acid binding"/>
    <property type="evidence" value="ECO:0007669"/>
    <property type="project" value="InterPro"/>
</dbReference>
<dbReference type="RefSeq" id="WP_153550818.1">
    <property type="nucleotide sequence ID" value="NZ_CP040089.1"/>
</dbReference>